<dbReference type="SUPFAM" id="SSF52540">
    <property type="entry name" value="P-loop containing nucleoside triphosphate hydrolases"/>
    <property type="match status" value="1"/>
</dbReference>
<dbReference type="GO" id="GO:0016887">
    <property type="term" value="F:ATP hydrolysis activity"/>
    <property type="evidence" value="ECO:0007669"/>
    <property type="project" value="InterPro"/>
</dbReference>
<protein>
    <submittedName>
        <fullName evidence="2">Uncharacterized protein</fullName>
    </submittedName>
</protein>
<dbReference type="EMBL" id="CAJOBA010002713">
    <property type="protein sequence ID" value="CAF3656599.1"/>
    <property type="molecule type" value="Genomic_DNA"/>
</dbReference>
<accession>A0A8S2HJK8</accession>
<dbReference type="InterPro" id="IPR027417">
    <property type="entry name" value="P-loop_NTPase"/>
</dbReference>
<dbReference type="PANTHER" id="PTHR22605:SF1">
    <property type="entry name" value="RZ-TYPE DOMAIN-CONTAINING PROTEIN"/>
    <property type="match status" value="1"/>
</dbReference>
<dbReference type="Proteomes" id="UP000682733">
    <property type="component" value="Unassembled WGS sequence"/>
</dbReference>
<reference evidence="2" key="1">
    <citation type="submission" date="2021-02" db="EMBL/GenBank/DDBJ databases">
        <authorList>
            <person name="Nowell W R."/>
        </authorList>
    </citation>
    <scope>NUCLEOTIDE SEQUENCE</scope>
</reference>
<proteinExistence type="predicted"/>
<dbReference type="EMBL" id="CAJNOK010002712">
    <property type="protein sequence ID" value="CAF0871725.1"/>
    <property type="molecule type" value="Genomic_DNA"/>
</dbReference>
<sequence length="2220" mass="260132">ITTIIDCIKKFDLISENNDNIQILGHLTKLGNIQNSRLKTIADSYKLLKEKFKGLDNRHLELIKTTLECSSVIDLFKKSDLYSQHGRRRFQELRDNLTTLFQLQERNNMILNALIVTYAVCEPFVLKAQNLEEFVSRLLNLHNLDESLNQIKAVYENIQLVQMWLSIDETNTLDNALITMEHLFKTGTVHIHLQRLKNEKSHFEIHYHIEKLQDNDDEEEHEKINFVLSEADIDDHKRQLTFCNVDLDNMPHKKLLLHEQLKVLRIIEQIYLILLKLELSGHPEYQLRNEKYDIYDRTGEVNTILSKFKSNEQSTSNQQLEIHLKVGTDNLKLMRDALKIRYENWILELERYREESKLLKLFSNRQIMIMLILLQTFRYNKTKLIFLKKLYKTFTWDSRNQEKINEQEQQLTIECLTHYLKSLRLHDDNLSVETISALYEEYQIQHGDNTDLSLKKLCLFLNEIFRDSKQLYSPMSKQTTRKNLKNPTTITAPMIEQNEQYLVTLHAKPKDKSIPATFQHDLDMETWCILFEIFKNKLPSSYQILWASVSTKDDIKLFYSRIRTFTHLIFIVLDIDKMHHRLRELLLNEQDSLSRQNIQHAEVYYFSRELTCRKGMKPYIILRTVNADVARSQLNKNFYQFVSMPPKIRVIVGAAGIGKTHRINTLYKTANTTCISINDKINLSKLTSSFLSLDAVHNERSVFFNVSIHAPFEELNWLLFSLFVCGTLIDLDSGLTFSLTNFNSWNFIVEVPYSDKIPLSIEQNFNQILPLLSLVCPSGSTEEITAENYQLFIADSEELVARFLKAYDDRTIDRMCSIRNMIDVPVDFPRLPDDYQCRIQIYNALKRYANELKHNKIIELSFTKFLYRRILFFIGFFYRYNQTIKLLGSTVMKQMIEEAKQMVNIDFTDGNFRKVYLVYDPEFSLHILHSNWNSVNDELKKLFNYNDPLKGPEFKNKDPFCKCLSWLINIPYEQFVAQLNETKFVLTESFMYKLFHVHERKLTRMPLIIEGVGKTFLLKFYSSLLNCKLLYDRSLDIAPRVIEHTSQWLLLTIINGIIEPEQFLLQQFLQRLKLKLNEVAAANNEMEENNVIENYADINDEVNEDYFDNESLQHREPQPLAIPPFAQQDVIQNEPIDNVLLQEIKLSLQNYIYNIDILKQIWKTILTVTQAHALNLTQRLITELHEHITSELVRIPLIEPTPQLQSLLEETRSQAVQTSIQIFNEYISYTKTKPLFYRLLLHPGVTEEQLEEFMFPICELAKDVPAVELVVFFDEVNTSSCLGFFKEMFTDRTMHGKEIPENIFFTAAINPHTESSESNDNKQNEMIVHRRHYLVHQLPQSLEHLKVRYGTLPNNQLYEYIQRKIKMFTIHLDNKQMPLEDYAQGILCDAILNAQEFCANRLGENSVSQREIQRCFHIIDFFWKMRYDDEFNDQDEHRPNPVTCIALSIALIYYFRLPTREDRLQRRDLTSPTREEFAETLSNCIGDFDDIVQNELEKFVTNDNFLIPNGVALNQAVREHIFSIVVSIVTRTPLCIIGAPGQSKTLSFQIVLQNLQGPQLSLKSFCKRLPAVDPFFCLGSKYSRSEDIATIFDRAIKREQQYQQNRMETRCVVFLDEASLPDEKKMVLKVLHPYLDECKAAFVAVSNQAFDAANANRMMCVYRSLPSENDQKVLAYGCLGLHYSREHEQQINQRLERIITGLIKGYRQVLHSEEIPHIFHDRDFIYMLRELRFELVSTKNNNENEWDIGVNGISPISLLRSLENNFNGISKEQFRILVNIFFRSIQSECKEQDFRMPQETQYRNTISILRDSMQLDSNRRRLYGRYKLVIDETEDESAARLLFQVNVLDPNPDKTTVFRMSDFVDDINNELKNVEILSTIKLCMETGKTILMINTGRIHGSLYDVFNQNFSIMATVAIGPKTLDCIVHEQFQCIVHIKQSEMKDIPAPFLSRFQKYSLSINDFYRIQLEKLSIKEQNIMDNVEAKAKTFVQHYGQQYVYGFTDNTLYSCMLSLIKTQQKQPTPLVTQLIQNEESEQKKTENNEVEETAVNEQEQNIGRMDTMVYLGVHQYSQLTIKSKSLIEQNTTDIQQCLLRSVISRLIQLVTAESLALKLPSFEDSVARWICTDYFNKQEHFNIENFVHQLLSVFNDDYEELLDDQNNNNEIDKNNSITTKVTIFTRTSSYILGLNKQSSSQLFSEDNMQNNNEKVDILNLAAVENS</sequence>
<dbReference type="PANTHER" id="PTHR22605">
    <property type="entry name" value="RZ-TYPE DOMAIN-CONTAINING PROTEIN"/>
    <property type="match status" value="1"/>
</dbReference>
<evidence type="ECO:0000313" key="1">
    <source>
        <dbReference type="EMBL" id="CAF0871725.1"/>
    </source>
</evidence>
<dbReference type="GO" id="GO:0004842">
    <property type="term" value="F:ubiquitin-protein transferase activity"/>
    <property type="evidence" value="ECO:0007669"/>
    <property type="project" value="InterPro"/>
</dbReference>
<evidence type="ECO:0000313" key="2">
    <source>
        <dbReference type="EMBL" id="CAF3656599.1"/>
    </source>
</evidence>
<gene>
    <name evidence="1" type="ORF">OVA965_LOCUS8167</name>
    <name evidence="2" type="ORF">TMI583_LOCUS8163</name>
</gene>
<dbReference type="Proteomes" id="UP000677228">
    <property type="component" value="Unassembled WGS sequence"/>
</dbReference>
<dbReference type="InterPro" id="IPR031248">
    <property type="entry name" value="RNF213"/>
</dbReference>
<organism evidence="2 3">
    <name type="scientific">Didymodactylos carnosus</name>
    <dbReference type="NCBI Taxonomy" id="1234261"/>
    <lineage>
        <taxon>Eukaryota</taxon>
        <taxon>Metazoa</taxon>
        <taxon>Spiralia</taxon>
        <taxon>Gnathifera</taxon>
        <taxon>Rotifera</taxon>
        <taxon>Eurotatoria</taxon>
        <taxon>Bdelloidea</taxon>
        <taxon>Philodinida</taxon>
        <taxon>Philodinidae</taxon>
        <taxon>Didymodactylos</taxon>
    </lineage>
</organism>
<evidence type="ECO:0000313" key="3">
    <source>
        <dbReference type="Proteomes" id="UP000682733"/>
    </source>
</evidence>
<feature type="non-terminal residue" evidence="2">
    <location>
        <position position="1"/>
    </location>
</feature>
<comment type="caution">
    <text evidence="2">The sequence shown here is derived from an EMBL/GenBank/DDBJ whole genome shotgun (WGS) entry which is preliminary data.</text>
</comment>
<dbReference type="Gene3D" id="3.40.50.300">
    <property type="entry name" value="P-loop containing nucleotide triphosphate hydrolases"/>
    <property type="match status" value="1"/>
</dbReference>
<name>A0A8S2HJK8_9BILA</name>